<dbReference type="Gene3D" id="3.80.10.10">
    <property type="entry name" value="Ribonuclease Inhibitor"/>
    <property type="match status" value="1"/>
</dbReference>
<dbReference type="Proteomes" id="UP000736335">
    <property type="component" value="Unassembled WGS sequence"/>
</dbReference>
<evidence type="ECO:0000313" key="1">
    <source>
        <dbReference type="EMBL" id="KAF9782795.1"/>
    </source>
</evidence>
<dbReference type="InterPro" id="IPR032675">
    <property type="entry name" value="LRR_dom_sf"/>
</dbReference>
<keyword evidence="2" id="KW-1185">Reference proteome</keyword>
<proteinExistence type="predicted"/>
<accession>A0A9P6HAV8</accession>
<protein>
    <recommendedName>
        <fullName evidence="3">F-box domain-containing protein</fullName>
    </recommendedName>
</protein>
<evidence type="ECO:0000313" key="2">
    <source>
        <dbReference type="Proteomes" id="UP000736335"/>
    </source>
</evidence>
<comment type="caution">
    <text evidence="1">The sequence shown here is derived from an EMBL/GenBank/DDBJ whole genome shotgun (WGS) entry which is preliminary data.</text>
</comment>
<dbReference type="SUPFAM" id="SSF52047">
    <property type="entry name" value="RNI-like"/>
    <property type="match status" value="1"/>
</dbReference>
<dbReference type="EMBL" id="WIUZ02000011">
    <property type="protein sequence ID" value="KAF9782795.1"/>
    <property type="molecule type" value="Genomic_DNA"/>
</dbReference>
<reference evidence="1" key="1">
    <citation type="journal article" date="2020" name="Nat. Commun.">
        <title>Large-scale genome sequencing of mycorrhizal fungi provides insights into the early evolution of symbiotic traits.</title>
        <authorList>
            <person name="Miyauchi S."/>
            <person name="Kiss E."/>
            <person name="Kuo A."/>
            <person name="Drula E."/>
            <person name="Kohler A."/>
            <person name="Sanchez-Garcia M."/>
            <person name="Morin E."/>
            <person name="Andreopoulos B."/>
            <person name="Barry K.W."/>
            <person name="Bonito G."/>
            <person name="Buee M."/>
            <person name="Carver A."/>
            <person name="Chen C."/>
            <person name="Cichocki N."/>
            <person name="Clum A."/>
            <person name="Culley D."/>
            <person name="Crous P.W."/>
            <person name="Fauchery L."/>
            <person name="Girlanda M."/>
            <person name="Hayes R.D."/>
            <person name="Keri Z."/>
            <person name="LaButti K."/>
            <person name="Lipzen A."/>
            <person name="Lombard V."/>
            <person name="Magnuson J."/>
            <person name="Maillard F."/>
            <person name="Murat C."/>
            <person name="Nolan M."/>
            <person name="Ohm R.A."/>
            <person name="Pangilinan J."/>
            <person name="Pereira M.F."/>
            <person name="Perotto S."/>
            <person name="Peter M."/>
            <person name="Pfister S."/>
            <person name="Riley R."/>
            <person name="Sitrit Y."/>
            <person name="Stielow J.B."/>
            <person name="Szollosi G."/>
            <person name="Zifcakova L."/>
            <person name="Stursova M."/>
            <person name="Spatafora J.W."/>
            <person name="Tedersoo L."/>
            <person name="Vaario L.M."/>
            <person name="Yamada A."/>
            <person name="Yan M."/>
            <person name="Wang P."/>
            <person name="Xu J."/>
            <person name="Bruns T."/>
            <person name="Baldrian P."/>
            <person name="Vilgalys R."/>
            <person name="Dunand C."/>
            <person name="Henrissat B."/>
            <person name="Grigoriev I.V."/>
            <person name="Hibbett D."/>
            <person name="Nagy L.G."/>
            <person name="Martin F.M."/>
        </authorList>
    </citation>
    <scope>NUCLEOTIDE SEQUENCE</scope>
    <source>
        <strain evidence="1">UH-Tt-Lm1</strain>
    </source>
</reference>
<organism evidence="1 2">
    <name type="scientific">Thelephora terrestris</name>
    <dbReference type="NCBI Taxonomy" id="56493"/>
    <lineage>
        <taxon>Eukaryota</taxon>
        <taxon>Fungi</taxon>
        <taxon>Dikarya</taxon>
        <taxon>Basidiomycota</taxon>
        <taxon>Agaricomycotina</taxon>
        <taxon>Agaricomycetes</taxon>
        <taxon>Thelephorales</taxon>
        <taxon>Thelephoraceae</taxon>
        <taxon>Thelephora</taxon>
    </lineage>
</organism>
<sequence>MGDLSSTWIQRRENDILEHSRRLLDAVQLCTPTIQSLPNELLTDIFRSTCTTVGKPPSHTPIKPGILLQIPPPMSKFSESPKFSPFIATLLSLVCKRWRLVILSDLILWSDITISPGTGATDPGGALNWAVRSAIRSYPTPMSLSVTNSSGSPVAPMHLIPFINNNGQRIRELKAYLRMIGDSARDFAALQSPMPNLEVLEVGCSPDWGTPPGVGLPQLFSRNYPRLKHLSIQHFTTVPPRAFTNLVTLVLSYSLGRVTSDDFLALVAGSPRLEVLWVKRYKVTRSRNFNPLAPVPLPRLSSITLENCDSSLILSHLKIPDTATLRIMYPMHYLERRPRKALTDSFPQNPAIIGSLRNVRTLSYGVDETTAVLFLKDSRGKKSVLVKQGHEAPELELFPSAGRTYSLFDARFHGLFALDPGADLLGQLTTLELDLRGLPNSNTGGSNLSFWLALFDSTPLLEVLRASYSYFPPMLDGLNPSNKGRKVLCPSLRTLQLDIRTGAFDLKSDWFLHLIDTTRWRGKCGSPFRDLFVCLTSSGYGHEFTLPPDTVRAMFSLRDAGVVNMKYSNGNSSHKFGESPVFISPHAMSDSHFSFSQIRTIMCCRNFRDRSGKTGRPPLIGRRFMMSWNSLPRMARFDSLSLAMHGQSHASDLLMYLPVTPLRYTLRIYKVGMCMALFWIDALMATVVCNRI</sequence>
<evidence type="ECO:0008006" key="3">
    <source>
        <dbReference type="Google" id="ProtNLM"/>
    </source>
</evidence>
<dbReference type="AlphaFoldDB" id="A0A9P6HAV8"/>
<dbReference type="OrthoDB" id="3365698at2759"/>
<name>A0A9P6HAV8_9AGAM</name>
<gene>
    <name evidence="1" type="ORF">BJ322DRAFT_1072633</name>
</gene>
<reference evidence="1" key="2">
    <citation type="submission" date="2020-11" db="EMBL/GenBank/DDBJ databases">
        <authorList>
            <consortium name="DOE Joint Genome Institute"/>
            <person name="Kuo A."/>
            <person name="Miyauchi S."/>
            <person name="Kiss E."/>
            <person name="Drula E."/>
            <person name="Kohler A."/>
            <person name="Sanchez-Garcia M."/>
            <person name="Andreopoulos B."/>
            <person name="Barry K.W."/>
            <person name="Bonito G."/>
            <person name="Buee M."/>
            <person name="Carver A."/>
            <person name="Chen C."/>
            <person name="Cichocki N."/>
            <person name="Clum A."/>
            <person name="Culley D."/>
            <person name="Crous P.W."/>
            <person name="Fauchery L."/>
            <person name="Girlanda M."/>
            <person name="Hayes R."/>
            <person name="Keri Z."/>
            <person name="Labutti K."/>
            <person name="Lipzen A."/>
            <person name="Lombard V."/>
            <person name="Magnuson J."/>
            <person name="Maillard F."/>
            <person name="Morin E."/>
            <person name="Murat C."/>
            <person name="Nolan M."/>
            <person name="Ohm R."/>
            <person name="Pangilinan J."/>
            <person name="Pereira M."/>
            <person name="Perotto S."/>
            <person name="Peter M."/>
            <person name="Riley R."/>
            <person name="Sitrit Y."/>
            <person name="Stielow B."/>
            <person name="Szollosi G."/>
            <person name="Zifcakova L."/>
            <person name="Stursova M."/>
            <person name="Spatafora J.W."/>
            <person name="Tedersoo L."/>
            <person name="Vaario L.-M."/>
            <person name="Yamada A."/>
            <person name="Yan M."/>
            <person name="Wang P."/>
            <person name="Xu J."/>
            <person name="Bruns T."/>
            <person name="Baldrian P."/>
            <person name="Vilgalys R."/>
            <person name="Henrissat B."/>
            <person name="Grigoriev I.V."/>
            <person name="Hibbett D."/>
            <person name="Nagy L.G."/>
            <person name="Martin F.M."/>
        </authorList>
    </citation>
    <scope>NUCLEOTIDE SEQUENCE</scope>
    <source>
        <strain evidence="1">UH-Tt-Lm1</strain>
    </source>
</reference>